<gene>
    <name evidence="1" type="ORF">P4826_06350</name>
</gene>
<protein>
    <recommendedName>
        <fullName evidence="3">CHAT domain-containing protein</fullName>
    </recommendedName>
</protein>
<dbReference type="Proteomes" id="UP001303211">
    <property type="component" value="Chromosome"/>
</dbReference>
<accession>A0ABZ0J603</accession>
<dbReference type="RefSeq" id="WP_317703052.1">
    <property type="nucleotide sequence ID" value="NZ_CP136921.1"/>
</dbReference>
<keyword evidence="2" id="KW-1185">Reference proteome</keyword>
<dbReference type="EMBL" id="CP136921">
    <property type="protein sequence ID" value="WOO33687.1"/>
    <property type="molecule type" value="Genomic_DNA"/>
</dbReference>
<evidence type="ECO:0008006" key="3">
    <source>
        <dbReference type="Google" id="ProtNLM"/>
    </source>
</evidence>
<evidence type="ECO:0000313" key="2">
    <source>
        <dbReference type="Proteomes" id="UP001303211"/>
    </source>
</evidence>
<evidence type="ECO:0000313" key="1">
    <source>
        <dbReference type="EMBL" id="WOO33687.1"/>
    </source>
</evidence>
<sequence length="971" mass="103290">MKFDFWIRWGMNLSDADFAAAWLALGIAAGAARKPPAAKGDLARARAAAATPDDGLAIARDALTGALSVAAEQDQGVNWRFPDPDDCVDADGRLPLSRIAPAAWAQAWGAAAGQAPAPRLRVTNAPEDEPYLPWLRLLSEARPKVAAVSMAWQAPNPQLVLAWPLRLGAVSAEGEAVIAAAREQWPSDRLTQRVGIDRDNANCDVLVHSGTLATLLSALAAQPFHCKANLVLVASASDAGGAAVLKQIRAIAQKTNASGVLLWTQPADARASGLALNAFINEFSHDLPLDQALHAAAQREPVGEASGWLTDAVAGLHLHALADTLVARAQALPAGTAIKVKDLSAHWVKRIAPVTTRAGGFAGASKAMPEGYEDVDTVQLDTSQLDYLGESHGASELATLGDALANARTTTKAETHRAARYLQQQSFVRRRGRYAAAAGGFVAGAPALVRVRIGPPQGKWQSTPAEFPAEALPPGYQQWRLTVWLTEARQLDEPLRKTITLPIDGASTECEFRFTPRSAGPFDGRISVLHRGRVLQTAALRGGVIADGAPADAKAMPVLADIVPVRHRLGDLEGRRQFDLAFVTNHTSAGEPRAVALSANHAWISDVTKSLAVTQDINTALSKVAKSVADYTDGLSGEKGRALFVDLAKKGAWLQLYLVSNQIQRPGNRPDVAEQEYIQIVSTRSDAIVPFEFIYDHEVPDDDAAICPQWRDALEHGNCAQGCNGGDPRRVCPLGFWGLRKVIERHQVSPELAAPGRELFLQSEPGRDTTDLPLGGTALFASSQKVPNAAQNTVTAALTQKLGLAPMQATNWSDWATMVGQARPHFLLALPHTDGTGANVTLEIGGTTIGTIQVKPAHVHPAKDDARPLVALLGCDTAGTANEYAEHVAVFRDRGAAVVIGTIATVFGEHAARVGVLLAQELLPDGAPPQRLGEAMRTLKRRALLEDLLMPLCVVAYGDADWRLVREVAGG</sequence>
<proteinExistence type="predicted"/>
<organism evidence="1 2">
    <name type="scientific">Diaphorobacter limosus</name>
    <dbReference type="NCBI Taxonomy" id="3036128"/>
    <lineage>
        <taxon>Bacteria</taxon>
        <taxon>Pseudomonadati</taxon>
        <taxon>Pseudomonadota</taxon>
        <taxon>Betaproteobacteria</taxon>
        <taxon>Burkholderiales</taxon>
        <taxon>Comamonadaceae</taxon>
        <taxon>Diaphorobacter</taxon>
    </lineage>
</organism>
<name>A0ABZ0J603_9BURK</name>
<reference evidence="1 2" key="1">
    <citation type="submission" date="2023-03" db="EMBL/GenBank/DDBJ databases">
        <title>Diaphorobacter basophil sp. nov., isolated from a sewage-treatment plant.</title>
        <authorList>
            <person name="Yang K."/>
        </authorList>
    </citation>
    <scope>NUCLEOTIDE SEQUENCE [LARGE SCALE GENOMIC DNA]</scope>
    <source>
        <strain evidence="1 2">Y-1</strain>
    </source>
</reference>